<feature type="domain" description="Dickkopf N-terminal cysteine-rich" evidence="10">
    <location>
        <begin position="53"/>
        <end position="106"/>
    </location>
</feature>
<dbReference type="InterPro" id="IPR006796">
    <property type="entry name" value="Dickkopf_N"/>
</dbReference>
<evidence type="ECO:0000313" key="13">
    <source>
        <dbReference type="Proteomes" id="UP000515150"/>
    </source>
</evidence>
<reference evidence="14" key="1">
    <citation type="submission" date="2025-08" db="UniProtKB">
        <authorList>
            <consortium name="RefSeq"/>
        </authorList>
    </citation>
    <scope>IDENTIFICATION</scope>
</reference>
<dbReference type="RefSeq" id="XP_028986573.1">
    <property type="nucleotide sequence ID" value="XM_029130740.3"/>
</dbReference>
<evidence type="ECO:0000256" key="6">
    <source>
        <dbReference type="ARBA" id="ARBA00022729"/>
    </source>
</evidence>
<dbReference type="InterPro" id="IPR048500">
    <property type="entry name" value="DIKK1/2/4_C-subdom1"/>
</dbReference>
<keyword evidence="5" id="KW-0879">Wnt signaling pathway</keyword>
<feature type="compositionally biased region" description="Low complexity" evidence="8">
    <location>
        <begin position="217"/>
        <end position="251"/>
    </location>
</feature>
<gene>
    <name evidence="14" type="primary">LOC114843902</name>
</gene>
<feature type="chain" id="PRO_5027753763" evidence="9">
    <location>
        <begin position="21"/>
        <end position="261"/>
    </location>
</feature>
<dbReference type="AlphaFoldDB" id="A0A6P7KVR4"/>
<dbReference type="GO" id="GO:0039706">
    <property type="term" value="F:co-receptor binding"/>
    <property type="evidence" value="ECO:0007669"/>
    <property type="project" value="TreeGrafter"/>
</dbReference>
<keyword evidence="13" id="KW-1185">Reference proteome</keyword>
<evidence type="ECO:0000256" key="5">
    <source>
        <dbReference type="ARBA" id="ARBA00022687"/>
    </source>
</evidence>
<keyword evidence="4" id="KW-0964">Secreted</keyword>
<evidence type="ECO:0000256" key="3">
    <source>
        <dbReference type="ARBA" id="ARBA00022473"/>
    </source>
</evidence>
<evidence type="ECO:0000256" key="7">
    <source>
        <dbReference type="ARBA" id="ARBA00023157"/>
    </source>
</evidence>
<evidence type="ECO:0000256" key="9">
    <source>
        <dbReference type="SAM" id="SignalP"/>
    </source>
</evidence>
<dbReference type="Pfam" id="PF21479">
    <property type="entry name" value="DIKK1-2-4_C-subdom2"/>
    <property type="match status" value="1"/>
</dbReference>
<protein>
    <submittedName>
        <fullName evidence="14">Dickkopf-related protein 4-like</fullName>
    </submittedName>
</protein>
<dbReference type="InterPro" id="IPR048499">
    <property type="entry name" value="DIKK1/2/4_C-subdom2"/>
</dbReference>
<keyword evidence="3" id="KW-0217">Developmental protein</keyword>
<dbReference type="Proteomes" id="UP000515150">
    <property type="component" value="Chromosome 2"/>
</dbReference>
<dbReference type="PANTHER" id="PTHR12113">
    <property type="entry name" value="DICKKOPF3-LIKE 3"/>
    <property type="match status" value="1"/>
</dbReference>
<sequence>MTRQLLLVLSVGLVLKAAEARVRLNPIRTLVLGEGLAPNRSLWEPSLVLTLYQCMSDLECEEGSYCHSSTKGPARSHCHACRRRRRRCRRDSMCCPGNHCSSGLCVPDSVVFARQRTLLMDVGVSPPSEAKPWRKRKRTNVKAQAGDSCLRSSDCSAGLCCAQHFWSRICKAVLREGQVCSQQRRRPRRRQRLELFQRCSCGSGLSCQALRDPGTEASSSSPPSSSSPLLAAAAKSRFGASSSPPSTWSAAKTRLHVCQKN</sequence>
<evidence type="ECO:0000259" key="12">
    <source>
        <dbReference type="Pfam" id="PF21481"/>
    </source>
</evidence>
<feature type="domain" description="Dickkopf-related protein 1/2/4 C-terminal subdomain 1" evidence="12">
    <location>
        <begin position="146"/>
        <end position="174"/>
    </location>
</feature>
<proteinExistence type="inferred from homology"/>
<evidence type="ECO:0000256" key="4">
    <source>
        <dbReference type="ARBA" id="ARBA00022525"/>
    </source>
</evidence>
<feature type="region of interest" description="Disordered" evidence="8">
    <location>
        <begin position="212"/>
        <end position="261"/>
    </location>
</feature>
<accession>A0A6P7KVR4</accession>
<evidence type="ECO:0000256" key="1">
    <source>
        <dbReference type="ARBA" id="ARBA00004613"/>
    </source>
</evidence>
<feature type="domain" description="Dickkopf-related protein 1/2/4 C-terminal subdomain 2" evidence="11">
    <location>
        <begin position="177"/>
        <end position="219"/>
    </location>
</feature>
<dbReference type="OrthoDB" id="4321958at2759"/>
<dbReference type="Pfam" id="PF21481">
    <property type="entry name" value="DIKK1-2-4_C-subdom1"/>
    <property type="match status" value="1"/>
</dbReference>
<comment type="similarity">
    <text evidence="2">Belongs to the dickkopf family.</text>
</comment>
<evidence type="ECO:0000256" key="2">
    <source>
        <dbReference type="ARBA" id="ARBA00010842"/>
    </source>
</evidence>
<keyword evidence="6 9" id="KW-0732">Signal</keyword>
<dbReference type="KEGG" id="bspl:114843902"/>
<dbReference type="InterPro" id="IPR039863">
    <property type="entry name" value="DKK1-4"/>
</dbReference>
<organism evidence="13 14">
    <name type="scientific">Betta splendens</name>
    <name type="common">Siamese fighting fish</name>
    <dbReference type="NCBI Taxonomy" id="158456"/>
    <lineage>
        <taxon>Eukaryota</taxon>
        <taxon>Metazoa</taxon>
        <taxon>Chordata</taxon>
        <taxon>Craniata</taxon>
        <taxon>Vertebrata</taxon>
        <taxon>Euteleostomi</taxon>
        <taxon>Actinopterygii</taxon>
        <taxon>Neopterygii</taxon>
        <taxon>Teleostei</taxon>
        <taxon>Neoteleostei</taxon>
        <taxon>Acanthomorphata</taxon>
        <taxon>Anabantaria</taxon>
        <taxon>Anabantiformes</taxon>
        <taxon>Anabantoidei</taxon>
        <taxon>Osphronemidae</taxon>
        <taxon>Betta</taxon>
    </lineage>
</organism>
<dbReference type="GO" id="GO:0005615">
    <property type="term" value="C:extracellular space"/>
    <property type="evidence" value="ECO:0007669"/>
    <property type="project" value="TreeGrafter"/>
</dbReference>
<dbReference type="GO" id="GO:0090090">
    <property type="term" value="P:negative regulation of canonical Wnt signaling pathway"/>
    <property type="evidence" value="ECO:0007669"/>
    <property type="project" value="TreeGrafter"/>
</dbReference>
<dbReference type="PANTHER" id="PTHR12113:SF6">
    <property type="entry name" value="DICKKOPF N-TERMINAL CYSTEINE-RICH DOMAIN-CONTAINING PROTEIN"/>
    <property type="match status" value="1"/>
</dbReference>
<keyword evidence="7" id="KW-1015">Disulfide bond</keyword>
<evidence type="ECO:0000259" key="10">
    <source>
        <dbReference type="Pfam" id="PF04706"/>
    </source>
</evidence>
<name>A0A6P7KVR4_BETSP</name>
<dbReference type="GO" id="GO:0048019">
    <property type="term" value="F:receptor antagonist activity"/>
    <property type="evidence" value="ECO:0007669"/>
    <property type="project" value="TreeGrafter"/>
</dbReference>
<feature type="signal peptide" evidence="9">
    <location>
        <begin position="1"/>
        <end position="20"/>
    </location>
</feature>
<dbReference type="GeneID" id="114843902"/>
<evidence type="ECO:0000256" key="8">
    <source>
        <dbReference type="SAM" id="MobiDB-lite"/>
    </source>
</evidence>
<evidence type="ECO:0000313" key="14">
    <source>
        <dbReference type="RefSeq" id="XP_028986573.1"/>
    </source>
</evidence>
<dbReference type="Gene3D" id="2.10.80.10">
    <property type="entry name" value="Lipase, subunit A"/>
    <property type="match status" value="1"/>
</dbReference>
<comment type="subcellular location">
    <subcellularLocation>
        <location evidence="1">Secreted</location>
    </subcellularLocation>
</comment>
<dbReference type="GO" id="GO:0016055">
    <property type="term" value="P:Wnt signaling pathway"/>
    <property type="evidence" value="ECO:0007669"/>
    <property type="project" value="UniProtKB-KW"/>
</dbReference>
<evidence type="ECO:0000259" key="11">
    <source>
        <dbReference type="Pfam" id="PF21479"/>
    </source>
</evidence>
<dbReference type="Pfam" id="PF04706">
    <property type="entry name" value="Dickkopf_N"/>
    <property type="match status" value="1"/>
</dbReference>
<dbReference type="InParanoid" id="A0A6P7KVR4"/>